<evidence type="ECO:0000256" key="9">
    <source>
        <dbReference type="ARBA" id="ARBA00022833"/>
    </source>
</evidence>
<accession>A0ABD6BJK0</accession>
<sequence>MYSGPIATIIHLTAGVFGIGFLWQAGILFRQRIMMTNPDAQQIQDITDGDTVALEGTVQAKQDETGGLRTTTAPLSGETCVLATWRVEEFFGHEFGQNSGWTEQAENYVTTPFELTDGSGAITIDIRGEQQFLETEFNLSGLESPQETVAVEEDVPPEIQQFEETHDIPERTPAYPKVPSTESGPTQADRRYYEATVTTGDSLFVVGTATDTDGETEYVVRDSTGRRFYISDKGRNGAARERAGAAVLFVGVGLLLLWYTLQPLL</sequence>
<name>A0ABD6BJK0_9EURY</name>
<dbReference type="GO" id="GO:0061630">
    <property type="term" value="F:ubiquitin protein ligase activity"/>
    <property type="evidence" value="ECO:0007669"/>
    <property type="project" value="UniProtKB-EC"/>
</dbReference>
<evidence type="ECO:0000256" key="6">
    <source>
        <dbReference type="ARBA" id="ARBA00022723"/>
    </source>
</evidence>
<keyword evidence="16" id="KW-1185">Reference proteome</keyword>
<gene>
    <name evidence="15" type="ORF">ACFR99_16795</name>
</gene>
<feature type="transmembrane region" description="Helical" evidence="13">
    <location>
        <begin position="243"/>
        <end position="261"/>
    </location>
</feature>
<keyword evidence="11 13" id="KW-0472">Membrane</keyword>
<reference evidence="15 16" key="1">
    <citation type="journal article" date="2019" name="Int. J. Syst. Evol. Microbiol.">
        <title>The Global Catalogue of Microorganisms (GCM) 10K type strain sequencing project: providing services to taxonomists for standard genome sequencing and annotation.</title>
        <authorList>
            <consortium name="The Broad Institute Genomics Platform"/>
            <consortium name="The Broad Institute Genome Sequencing Center for Infectious Disease"/>
            <person name="Wu L."/>
            <person name="Ma J."/>
        </authorList>
    </citation>
    <scope>NUCLEOTIDE SEQUENCE [LARGE SCALE GENOMIC DNA]</scope>
    <source>
        <strain evidence="15 16">CGMCC 1.12230</strain>
    </source>
</reference>
<evidence type="ECO:0000256" key="3">
    <source>
        <dbReference type="ARBA" id="ARBA00012483"/>
    </source>
</evidence>
<comment type="catalytic activity">
    <reaction evidence="1">
        <text>S-ubiquitinyl-[E2 ubiquitin-conjugating enzyme]-L-cysteine + [acceptor protein]-L-lysine = [E2 ubiquitin-conjugating enzyme]-L-cysteine + N(6)-ubiquitinyl-[acceptor protein]-L-lysine.</text>
        <dbReference type="EC" id="2.3.2.27"/>
    </reaction>
</comment>
<evidence type="ECO:0000256" key="10">
    <source>
        <dbReference type="ARBA" id="ARBA00022989"/>
    </source>
</evidence>
<dbReference type="AlphaFoldDB" id="A0ABD6BJK0"/>
<evidence type="ECO:0000256" key="11">
    <source>
        <dbReference type="ARBA" id="ARBA00023136"/>
    </source>
</evidence>
<evidence type="ECO:0000259" key="14">
    <source>
        <dbReference type="Pfam" id="PF12483"/>
    </source>
</evidence>
<keyword evidence="9" id="KW-0862">Zinc</keyword>
<dbReference type="Pfam" id="PF12483">
    <property type="entry name" value="GIDE"/>
    <property type="match status" value="1"/>
</dbReference>
<evidence type="ECO:0000313" key="16">
    <source>
        <dbReference type="Proteomes" id="UP001597076"/>
    </source>
</evidence>
<dbReference type="GO" id="GO:0008270">
    <property type="term" value="F:zinc ion binding"/>
    <property type="evidence" value="ECO:0007669"/>
    <property type="project" value="UniProtKB-KW"/>
</dbReference>
<keyword evidence="5 13" id="KW-0812">Transmembrane</keyword>
<evidence type="ECO:0000256" key="5">
    <source>
        <dbReference type="ARBA" id="ARBA00022692"/>
    </source>
</evidence>
<comment type="caution">
    <text evidence="15">The sequence shown here is derived from an EMBL/GenBank/DDBJ whole genome shotgun (WGS) entry which is preliminary data.</text>
</comment>
<keyword evidence="6" id="KW-0479">Metal-binding</keyword>
<dbReference type="Proteomes" id="UP001597076">
    <property type="component" value="Unassembled WGS sequence"/>
</dbReference>
<feature type="region of interest" description="Disordered" evidence="12">
    <location>
        <begin position="162"/>
        <end position="188"/>
    </location>
</feature>
<evidence type="ECO:0000256" key="13">
    <source>
        <dbReference type="SAM" id="Phobius"/>
    </source>
</evidence>
<evidence type="ECO:0000256" key="4">
    <source>
        <dbReference type="ARBA" id="ARBA00022679"/>
    </source>
</evidence>
<dbReference type="EC" id="2.3.2.27" evidence="3"/>
<evidence type="ECO:0000256" key="2">
    <source>
        <dbReference type="ARBA" id="ARBA00004141"/>
    </source>
</evidence>
<keyword evidence="7" id="KW-0863">Zinc-finger</keyword>
<dbReference type="RefSeq" id="WP_390289736.1">
    <property type="nucleotide sequence ID" value="NZ_JBHUDI010000011.1"/>
</dbReference>
<feature type="domain" description="E3 Ubiquitin ligase MUL1-like" evidence="14">
    <location>
        <begin position="97"/>
        <end position="235"/>
    </location>
</feature>
<feature type="transmembrane region" description="Helical" evidence="13">
    <location>
        <begin position="6"/>
        <end position="29"/>
    </location>
</feature>
<keyword evidence="8" id="KW-0833">Ubl conjugation pathway</keyword>
<evidence type="ECO:0000256" key="12">
    <source>
        <dbReference type="SAM" id="MobiDB-lite"/>
    </source>
</evidence>
<keyword evidence="4" id="KW-0808">Transferase</keyword>
<proteinExistence type="predicted"/>
<comment type="subcellular location">
    <subcellularLocation>
        <location evidence="2">Membrane</location>
        <topology evidence="2">Multi-pass membrane protein</topology>
    </subcellularLocation>
</comment>
<dbReference type="EMBL" id="JBHUDI010000011">
    <property type="protein sequence ID" value="MFD1565197.1"/>
    <property type="molecule type" value="Genomic_DNA"/>
</dbReference>
<dbReference type="InterPro" id="IPR022170">
    <property type="entry name" value="MUL1-like"/>
</dbReference>
<dbReference type="GO" id="GO:0016020">
    <property type="term" value="C:membrane"/>
    <property type="evidence" value="ECO:0007669"/>
    <property type="project" value="UniProtKB-SubCell"/>
</dbReference>
<evidence type="ECO:0000313" key="15">
    <source>
        <dbReference type="EMBL" id="MFD1565197.1"/>
    </source>
</evidence>
<protein>
    <recommendedName>
        <fullName evidence="3">RING-type E3 ubiquitin transferase</fullName>
        <ecNumber evidence="3">2.3.2.27</ecNumber>
    </recommendedName>
</protein>
<organism evidence="15 16">
    <name type="scientific">Haloarchaeobius amylolyticus</name>
    <dbReference type="NCBI Taxonomy" id="1198296"/>
    <lineage>
        <taxon>Archaea</taxon>
        <taxon>Methanobacteriati</taxon>
        <taxon>Methanobacteriota</taxon>
        <taxon>Stenosarchaea group</taxon>
        <taxon>Halobacteria</taxon>
        <taxon>Halobacteriales</taxon>
        <taxon>Halorubellaceae</taxon>
        <taxon>Haloarchaeobius</taxon>
    </lineage>
</organism>
<keyword evidence="10 13" id="KW-1133">Transmembrane helix</keyword>
<evidence type="ECO:0000256" key="8">
    <source>
        <dbReference type="ARBA" id="ARBA00022786"/>
    </source>
</evidence>
<evidence type="ECO:0000256" key="7">
    <source>
        <dbReference type="ARBA" id="ARBA00022771"/>
    </source>
</evidence>
<evidence type="ECO:0000256" key="1">
    <source>
        <dbReference type="ARBA" id="ARBA00000900"/>
    </source>
</evidence>